<dbReference type="SUPFAM" id="SSF117074">
    <property type="entry name" value="Hypothetical protein PA1324"/>
    <property type="match status" value="1"/>
</dbReference>
<evidence type="ECO:0000313" key="6">
    <source>
        <dbReference type="EMBL" id="MBU2693062.1"/>
    </source>
</evidence>
<keyword evidence="3" id="KW-0732">Signal</keyword>
<feature type="region of interest" description="Disordered" evidence="4">
    <location>
        <begin position="952"/>
        <end position="982"/>
    </location>
</feature>
<keyword evidence="2" id="KW-0964">Secreted</keyword>
<evidence type="ECO:0000256" key="4">
    <source>
        <dbReference type="SAM" id="MobiDB-lite"/>
    </source>
</evidence>
<gene>
    <name evidence="6" type="ORF">KJ970_19270</name>
</gene>
<evidence type="ECO:0000256" key="3">
    <source>
        <dbReference type="ARBA" id="ARBA00022729"/>
    </source>
</evidence>
<evidence type="ECO:0000256" key="2">
    <source>
        <dbReference type="ARBA" id="ARBA00022525"/>
    </source>
</evidence>
<evidence type="ECO:0000256" key="1">
    <source>
        <dbReference type="ARBA" id="ARBA00004613"/>
    </source>
</evidence>
<dbReference type="EMBL" id="JAHJDP010000109">
    <property type="protein sequence ID" value="MBU2693062.1"/>
    <property type="molecule type" value="Genomic_DNA"/>
</dbReference>
<dbReference type="Proteomes" id="UP000777784">
    <property type="component" value="Unassembled WGS sequence"/>
</dbReference>
<feature type="compositionally biased region" description="Polar residues" evidence="4">
    <location>
        <begin position="962"/>
        <end position="972"/>
    </location>
</feature>
<reference evidence="6" key="1">
    <citation type="submission" date="2021-05" db="EMBL/GenBank/DDBJ databases">
        <title>Energy efficiency and biological interactions define the core microbiome of deep oligotrophic groundwater.</title>
        <authorList>
            <person name="Mehrshad M."/>
            <person name="Lopez-Fernandez M."/>
            <person name="Bell E."/>
            <person name="Bernier-Latmani R."/>
            <person name="Bertilsson S."/>
            <person name="Dopson M."/>
        </authorList>
    </citation>
    <scope>NUCLEOTIDE SEQUENCE</scope>
    <source>
        <strain evidence="6">Modern_marine.mb.64</strain>
    </source>
</reference>
<dbReference type="InterPro" id="IPR013783">
    <property type="entry name" value="Ig-like_fold"/>
</dbReference>
<comment type="subcellular location">
    <subcellularLocation>
        <location evidence="1">Secreted</location>
    </subcellularLocation>
</comment>
<dbReference type="Gene3D" id="2.60.40.10">
    <property type="entry name" value="Immunoglobulins"/>
    <property type="match status" value="1"/>
</dbReference>
<sequence>MLALILGFVVKPAQGRPEFITKGFHPAYISGVQRAPARAGEFYTCSYKIENLQADSLNLQLEIDAPDEWLPVTGRKQVVIPAHTIRTIPFTLWIPAHASADSLHKIIVSAHTIPEFRRLENAALNVEVAPQSGISLNSLTDGLKGEAGSEIKHLFEIQNTGNQTDVYHVSALSIPFCETRLSETKVRLGPGERRQIAATMTPPDSDREKTLYILELNADQENGMNEFRPIHSDKDVLTTVYKSHRAPNRYKRLPLNLMMRMGETHGDQPFYGIRFDTKGSISPNAQIDLDVEFTTERRNPGMTSWKNQRFHLAWLDKSWEVDIGDIHRESPDVATKTISGRGVAFEGQRGEWTGRFFAGKERSPQVIPTWSTAIEYRADRKLAFGVDYIRKGEEGVHHRRDDLTSITTRFDPTAALSIRYETGFSRTRAYTGNSRGASGLFHLDYQSEKLKIRGRTYYGSDGYTGWSYNRDGVALYTSFNVNPFAKLWMNVDSSRGRSYLSKDSPESSTSRIRFGGRLLTSSWPGLEMTVGSNSCESDAYGSRSHTEERDMSIMASHHLGPILATAMRQWGRAKNHLTGGSGRTNGLECSLGGQVLGLHVAFHMNDDHGRSTVSDDATWTTSLSGDIAWSSWRRGVTASLMFASRWISSVNDINDRLREDRIYPKLSLRLSPKLWLSSDAGLRTDRGELKFDQWQIRLTFSSAEALPLVWSPVRGGVRGVVFLDEDMDGYPDLDEERIEGVILLMEGSHRVTDRAGQLDWDAMNPGIYWLDMNQTTLPSGYYLKQKLPLEVHVSAGNETQIYIPLTRGGEISGVVFRDENHNGARDSDEGGVSEIRMVLTQDGTHVAEWLTDKSGKYTVRDIPTGRYQIRIADHWLPSNWDLTGPSIVDVEVGAESLPYSASHGIAPKIRPIVTTYRGGIKKRLLQAEQETTRVAPVAPVTAAAPAAPVVAAAPPKEKQVPHKSSPTPQKSPHVSLRKAQASRVTPQAAKYLEAPAKLPSGKTSPAGGPLKLTEVYNSMLRSPIPAPEPTWQENLMVQLARLGVYFIDGRLSFNLR</sequence>
<evidence type="ECO:0000313" key="7">
    <source>
        <dbReference type="Proteomes" id="UP000777784"/>
    </source>
</evidence>
<accession>A0A948S0J7</accession>
<comment type="caution">
    <text evidence="6">The sequence shown here is derived from an EMBL/GenBank/DDBJ whole genome shotgun (WGS) entry which is preliminary data.</text>
</comment>
<dbReference type="Pfam" id="PF17210">
    <property type="entry name" value="SdrD_B"/>
    <property type="match status" value="1"/>
</dbReference>
<proteinExistence type="predicted"/>
<dbReference type="InterPro" id="IPR033764">
    <property type="entry name" value="Sdr_B"/>
</dbReference>
<dbReference type="AlphaFoldDB" id="A0A948S0J7"/>
<protein>
    <recommendedName>
        <fullName evidence="5">SD-repeat containing protein B domain-containing protein</fullName>
    </recommendedName>
</protein>
<evidence type="ECO:0000259" key="5">
    <source>
        <dbReference type="Pfam" id="PF17210"/>
    </source>
</evidence>
<dbReference type="GO" id="GO:0005576">
    <property type="term" value="C:extracellular region"/>
    <property type="evidence" value="ECO:0007669"/>
    <property type="project" value="UniProtKB-SubCell"/>
</dbReference>
<feature type="domain" description="SD-repeat containing protein B" evidence="5">
    <location>
        <begin position="811"/>
        <end position="872"/>
    </location>
</feature>
<organism evidence="6 7">
    <name type="scientific">Eiseniibacteriota bacterium</name>
    <dbReference type="NCBI Taxonomy" id="2212470"/>
    <lineage>
        <taxon>Bacteria</taxon>
        <taxon>Candidatus Eiseniibacteriota</taxon>
    </lineage>
</organism>
<name>A0A948S0J7_UNCEI</name>